<feature type="chain" id="PRO_5026074686" evidence="1">
    <location>
        <begin position="20"/>
        <end position="60"/>
    </location>
</feature>
<keyword evidence="3" id="KW-1185">Reference proteome</keyword>
<protein>
    <submittedName>
        <fullName evidence="2">Uncharacterized protein</fullName>
    </submittedName>
</protein>
<proteinExistence type="predicted"/>
<feature type="signal peptide" evidence="1">
    <location>
        <begin position="1"/>
        <end position="19"/>
    </location>
</feature>
<name>A0A6G1EMA9_9ORYZ</name>
<dbReference type="Proteomes" id="UP000479710">
    <property type="component" value="Unassembled WGS sequence"/>
</dbReference>
<sequence>MARAVLFVVLALSVAVARAGRVLEEGEEYYGFEEAPGLQPASSPWANDAVAAAGGRMNDR</sequence>
<evidence type="ECO:0000256" key="1">
    <source>
        <dbReference type="SAM" id="SignalP"/>
    </source>
</evidence>
<dbReference type="EMBL" id="SPHZ02000003">
    <property type="protein sequence ID" value="KAF0925761.1"/>
    <property type="molecule type" value="Genomic_DNA"/>
</dbReference>
<keyword evidence="1" id="KW-0732">Signal</keyword>
<dbReference type="AlphaFoldDB" id="A0A6G1EMA9"/>
<reference evidence="2 3" key="1">
    <citation type="submission" date="2019-11" db="EMBL/GenBank/DDBJ databases">
        <title>Whole genome sequence of Oryza granulata.</title>
        <authorList>
            <person name="Li W."/>
        </authorList>
    </citation>
    <scope>NUCLEOTIDE SEQUENCE [LARGE SCALE GENOMIC DNA]</scope>
    <source>
        <strain evidence="3">cv. Menghai</strain>
        <tissue evidence="2">Leaf</tissue>
    </source>
</reference>
<evidence type="ECO:0000313" key="2">
    <source>
        <dbReference type="EMBL" id="KAF0925761.1"/>
    </source>
</evidence>
<organism evidence="2 3">
    <name type="scientific">Oryza meyeriana var. granulata</name>
    <dbReference type="NCBI Taxonomy" id="110450"/>
    <lineage>
        <taxon>Eukaryota</taxon>
        <taxon>Viridiplantae</taxon>
        <taxon>Streptophyta</taxon>
        <taxon>Embryophyta</taxon>
        <taxon>Tracheophyta</taxon>
        <taxon>Spermatophyta</taxon>
        <taxon>Magnoliopsida</taxon>
        <taxon>Liliopsida</taxon>
        <taxon>Poales</taxon>
        <taxon>Poaceae</taxon>
        <taxon>BOP clade</taxon>
        <taxon>Oryzoideae</taxon>
        <taxon>Oryzeae</taxon>
        <taxon>Oryzinae</taxon>
        <taxon>Oryza</taxon>
        <taxon>Oryza meyeriana</taxon>
    </lineage>
</organism>
<accession>A0A6G1EMA9</accession>
<comment type="caution">
    <text evidence="2">The sequence shown here is derived from an EMBL/GenBank/DDBJ whole genome shotgun (WGS) entry which is preliminary data.</text>
</comment>
<evidence type="ECO:0000313" key="3">
    <source>
        <dbReference type="Proteomes" id="UP000479710"/>
    </source>
</evidence>
<gene>
    <name evidence="2" type="ORF">E2562_017317</name>
</gene>